<dbReference type="SUPFAM" id="SSF53335">
    <property type="entry name" value="S-adenosyl-L-methionine-dependent methyltransferases"/>
    <property type="match status" value="1"/>
</dbReference>
<dbReference type="Gene3D" id="1.10.10.10">
    <property type="entry name" value="Winged helix-like DNA-binding domain superfamily/Winged helix DNA-binding domain"/>
    <property type="match status" value="1"/>
</dbReference>
<dbReference type="Pfam" id="PF00891">
    <property type="entry name" value="Methyltransf_2"/>
    <property type="match status" value="1"/>
</dbReference>
<dbReference type="EMBL" id="PQXM01000086">
    <property type="protein sequence ID" value="TGO77917.1"/>
    <property type="molecule type" value="Genomic_DNA"/>
</dbReference>
<protein>
    <submittedName>
        <fullName evidence="7">Uncharacterized protein</fullName>
    </submittedName>
</protein>
<evidence type="ECO:0000259" key="6">
    <source>
        <dbReference type="Pfam" id="PF08100"/>
    </source>
</evidence>
<feature type="domain" description="O-methyltransferase C-terminal" evidence="5">
    <location>
        <begin position="180"/>
        <end position="370"/>
    </location>
</feature>
<dbReference type="InterPro" id="IPR012967">
    <property type="entry name" value="COMT_dimerisation"/>
</dbReference>
<dbReference type="SUPFAM" id="SSF46785">
    <property type="entry name" value="Winged helix' DNA-binding domain"/>
    <property type="match status" value="1"/>
</dbReference>
<reference evidence="7 8" key="1">
    <citation type="submission" date="2017-12" db="EMBL/GenBank/DDBJ databases">
        <title>Comparative genomics of Botrytis spp.</title>
        <authorList>
            <person name="Valero-Jimenez C.A."/>
            <person name="Tapia P."/>
            <person name="Veloso J."/>
            <person name="Silva-Moreno E."/>
            <person name="Staats M."/>
            <person name="Valdes J.H."/>
            <person name="Van Kan J.A.L."/>
        </authorList>
    </citation>
    <scope>NUCLEOTIDE SEQUENCE [LARGE SCALE GENOMIC DNA]</scope>
    <source>
        <strain evidence="7 8">Be9601</strain>
    </source>
</reference>
<dbReference type="GO" id="GO:0008171">
    <property type="term" value="F:O-methyltransferase activity"/>
    <property type="evidence" value="ECO:0007669"/>
    <property type="project" value="InterPro"/>
</dbReference>
<feature type="domain" description="O-methyltransferase dimerisation" evidence="6">
    <location>
        <begin position="47"/>
        <end position="130"/>
    </location>
</feature>
<dbReference type="InterPro" id="IPR036388">
    <property type="entry name" value="WH-like_DNA-bd_sf"/>
</dbReference>
<dbReference type="OrthoDB" id="1535081at2759"/>
<feature type="active site" description="Proton acceptor" evidence="4">
    <location>
        <position position="301"/>
    </location>
</feature>
<dbReference type="PIRSF" id="PIRSF005739">
    <property type="entry name" value="O-mtase"/>
    <property type="match status" value="1"/>
</dbReference>
<accession>A0A4Z1K975</accession>
<comment type="caution">
    <text evidence="7">The sequence shown here is derived from an EMBL/GenBank/DDBJ whole genome shotgun (WGS) entry which is preliminary data.</text>
</comment>
<dbReference type="Gene3D" id="3.40.50.150">
    <property type="entry name" value="Vaccinia Virus protein VP39"/>
    <property type="match status" value="1"/>
</dbReference>
<evidence type="ECO:0000256" key="1">
    <source>
        <dbReference type="ARBA" id="ARBA00022603"/>
    </source>
</evidence>
<evidence type="ECO:0000259" key="5">
    <source>
        <dbReference type="Pfam" id="PF00891"/>
    </source>
</evidence>
<dbReference type="Pfam" id="PF08100">
    <property type="entry name" value="Dimerisation"/>
    <property type="match status" value="1"/>
</dbReference>
<keyword evidence="2" id="KW-0808">Transferase</keyword>
<organism evidence="7 8">
    <name type="scientific">Botrytis elliptica</name>
    <dbReference type="NCBI Taxonomy" id="278938"/>
    <lineage>
        <taxon>Eukaryota</taxon>
        <taxon>Fungi</taxon>
        <taxon>Dikarya</taxon>
        <taxon>Ascomycota</taxon>
        <taxon>Pezizomycotina</taxon>
        <taxon>Leotiomycetes</taxon>
        <taxon>Helotiales</taxon>
        <taxon>Sclerotiniaceae</taxon>
        <taxon>Botrytis</taxon>
    </lineage>
</organism>
<sequence length="403" mass="44706">MGVSELIDSINLVTSKSSELKDEDRGKLLSACGKLQSSLEGPRDKLMKMIFSSLQPVALSLAVDMEIFDTAAALSAAGKEIRAEDLALPKDADTLLVVRVMRLLIGMGYFTEIARETYRPTPLASALVTSSPYGQAVIHFTTQNEVVAALPTYFAKKGYQSPNDAYDGPFQFSRQTDLHCFDWMATQPRIQHAFNAVMTIPRTIGRTAWYEYFPVAEKLKVETPTDPLIVDIGGGIGHDLVRFKEAHPKLQGKLIVEDIPVVISGIAPNSLPDGIEAQPYDFFKPQPIHNAKAYFLANVLHDWPDKQASVILEQIKDAMGKDSVLLINENLMQEKNASFESACTDWMMMGGFSALERTERQFKELIESVGLVLVKVWGAPGVESGPWEGRRLLEVAKNDRNDW</sequence>
<dbReference type="Proteomes" id="UP000297229">
    <property type="component" value="Unassembled WGS sequence"/>
</dbReference>
<name>A0A4Z1K975_9HELO</name>
<keyword evidence="3" id="KW-0949">S-adenosyl-L-methionine</keyword>
<evidence type="ECO:0000256" key="2">
    <source>
        <dbReference type="ARBA" id="ARBA00022679"/>
    </source>
</evidence>
<keyword evidence="8" id="KW-1185">Reference proteome</keyword>
<evidence type="ECO:0000256" key="4">
    <source>
        <dbReference type="PIRSR" id="PIRSR005739-1"/>
    </source>
</evidence>
<gene>
    <name evidence="7" type="ORF">BELL_0086g00230</name>
</gene>
<dbReference type="InterPro" id="IPR001077">
    <property type="entry name" value="COMT_C"/>
</dbReference>
<dbReference type="AlphaFoldDB" id="A0A4Z1K975"/>
<dbReference type="PROSITE" id="PS51683">
    <property type="entry name" value="SAM_OMT_II"/>
    <property type="match status" value="1"/>
</dbReference>
<evidence type="ECO:0000313" key="8">
    <source>
        <dbReference type="Proteomes" id="UP000297229"/>
    </source>
</evidence>
<dbReference type="PANTHER" id="PTHR43712">
    <property type="entry name" value="PUTATIVE (AFU_ORTHOLOGUE AFUA_4G14580)-RELATED"/>
    <property type="match status" value="1"/>
</dbReference>
<dbReference type="GO" id="GO:0046983">
    <property type="term" value="F:protein dimerization activity"/>
    <property type="evidence" value="ECO:0007669"/>
    <property type="project" value="InterPro"/>
</dbReference>
<evidence type="ECO:0000256" key="3">
    <source>
        <dbReference type="ARBA" id="ARBA00022691"/>
    </source>
</evidence>
<dbReference type="GO" id="GO:0032259">
    <property type="term" value="P:methylation"/>
    <property type="evidence" value="ECO:0007669"/>
    <property type="project" value="UniProtKB-KW"/>
</dbReference>
<dbReference type="InterPro" id="IPR029063">
    <property type="entry name" value="SAM-dependent_MTases_sf"/>
</dbReference>
<evidence type="ECO:0000313" key="7">
    <source>
        <dbReference type="EMBL" id="TGO77917.1"/>
    </source>
</evidence>
<dbReference type="InterPro" id="IPR036390">
    <property type="entry name" value="WH_DNA-bd_sf"/>
</dbReference>
<dbReference type="PANTHER" id="PTHR43712:SF11">
    <property type="entry name" value="O-METHYLTRANSFERASE (AFU_ORTHOLOGUE AFUA_2G17820)-RELATED"/>
    <property type="match status" value="1"/>
</dbReference>
<keyword evidence="1" id="KW-0489">Methyltransferase</keyword>
<dbReference type="InterPro" id="IPR016461">
    <property type="entry name" value="COMT-like"/>
</dbReference>
<proteinExistence type="predicted"/>